<feature type="domain" description="GmrSD restriction endonucleases N-terminal" evidence="1">
    <location>
        <begin position="13"/>
        <end position="252"/>
    </location>
</feature>
<name>A0ABP7LA82_9GAMM</name>
<protein>
    <submittedName>
        <fullName evidence="2">DUF262 domain-containing protein</fullName>
    </submittedName>
</protein>
<proteinExistence type="predicted"/>
<dbReference type="EMBL" id="BAAAZT010000015">
    <property type="protein sequence ID" value="GAA3895809.1"/>
    <property type="molecule type" value="Genomic_DNA"/>
</dbReference>
<gene>
    <name evidence="2" type="ORF">GCM10022228_03470</name>
</gene>
<dbReference type="Proteomes" id="UP001500133">
    <property type="component" value="Unassembled WGS sequence"/>
</dbReference>
<sequence>MTTFDSTKRSLPDLLKDITTGKIQLPDFQRGWVWDNDHVKSLLVSIARSFPVGAVMLMETGGEVRFQTRPVEGIDPNTVTADPDHLILDGQQRLTSLTQAVGLDSPVDTRTAKGKDIKRHYYFDIRMALEGEDRLEDAVIAVDSNRQTRKNFARDVDLDLSTRQLECEQLYFPCDQIINSDDYEEALQEFAPENFSTYMKFRKGVINAFRSYQLPVIELKKETSKEAVCLVFEKVNTGGVQLSVFELITASYAAEGYNLRDDWYGSDIRKVPSRKARFAEHELLKDVESTDLLQAITLLYTRERKQDDLAAGKTGKQVRPVSAKRASVLDLPLDAYLRWADAVEKGFIEAAYFLKGECFYNRRELPYATQLVPLAAVVTLLGNRWREPLIHAKLSRWFWSGVLGELYGGSVDTRIALDLEELMNWIEDGADLPRTVTDASFDPTRLESLRSRNSAAYKGINVLVLREGAEDFFWKGDIQELDKQDVNLDIHHIFPRAWCEARGISHRVYNAIINKTPISASTNRMIGGDAPSQYLARLQNHEQVQLDDAAMNTILEGHRIPTDALRADDFDAFYQQRKRLLLEIIAKAMGKQPLAGADEGAEMAEDALVQ</sequence>
<accession>A0ABP7LA82</accession>
<dbReference type="PANTHER" id="PTHR37292">
    <property type="entry name" value="VNG6097C"/>
    <property type="match status" value="1"/>
</dbReference>
<evidence type="ECO:0000313" key="3">
    <source>
        <dbReference type="Proteomes" id="UP001500133"/>
    </source>
</evidence>
<organism evidence="2 3">
    <name type="scientific">Halomonas cibimaris</name>
    <dbReference type="NCBI Taxonomy" id="657012"/>
    <lineage>
        <taxon>Bacteria</taxon>
        <taxon>Pseudomonadati</taxon>
        <taxon>Pseudomonadota</taxon>
        <taxon>Gammaproteobacteria</taxon>
        <taxon>Oceanospirillales</taxon>
        <taxon>Halomonadaceae</taxon>
        <taxon>Halomonas</taxon>
    </lineage>
</organism>
<dbReference type="PANTHER" id="PTHR37292:SF2">
    <property type="entry name" value="DUF262 DOMAIN-CONTAINING PROTEIN"/>
    <property type="match status" value="1"/>
</dbReference>
<evidence type="ECO:0000313" key="2">
    <source>
        <dbReference type="EMBL" id="GAA3895809.1"/>
    </source>
</evidence>
<dbReference type="Pfam" id="PF03235">
    <property type="entry name" value="GmrSD_N"/>
    <property type="match status" value="1"/>
</dbReference>
<comment type="caution">
    <text evidence="2">The sequence shown here is derived from an EMBL/GenBank/DDBJ whole genome shotgun (WGS) entry which is preliminary data.</text>
</comment>
<dbReference type="RefSeq" id="WP_344701688.1">
    <property type="nucleotide sequence ID" value="NZ_BAAAZT010000015.1"/>
</dbReference>
<evidence type="ECO:0000259" key="1">
    <source>
        <dbReference type="Pfam" id="PF03235"/>
    </source>
</evidence>
<dbReference type="InterPro" id="IPR004919">
    <property type="entry name" value="GmrSD_N"/>
</dbReference>
<keyword evidence="3" id="KW-1185">Reference proteome</keyword>
<reference evidence="3" key="1">
    <citation type="journal article" date="2019" name="Int. J. Syst. Evol. Microbiol.">
        <title>The Global Catalogue of Microorganisms (GCM) 10K type strain sequencing project: providing services to taxonomists for standard genome sequencing and annotation.</title>
        <authorList>
            <consortium name="The Broad Institute Genomics Platform"/>
            <consortium name="The Broad Institute Genome Sequencing Center for Infectious Disease"/>
            <person name="Wu L."/>
            <person name="Ma J."/>
        </authorList>
    </citation>
    <scope>NUCLEOTIDE SEQUENCE [LARGE SCALE GENOMIC DNA]</scope>
    <source>
        <strain evidence="3">JCM 16914</strain>
    </source>
</reference>